<dbReference type="PANTHER" id="PTHR30486">
    <property type="entry name" value="TWITCHING MOTILITY PROTEIN PILT"/>
    <property type="match status" value="1"/>
</dbReference>
<comment type="similarity">
    <text evidence="1">Belongs to the GSP E family.</text>
</comment>
<dbReference type="CDD" id="cd01130">
    <property type="entry name" value="VirB11-like_ATPase"/>
    <property type="match status" value="1"/>
</dbReference>
<dbReference type="Gene3D" id="3.30.450.380">
    <property type="match status" value="1"/>
</dbReference>
<reference evidence="4" key="1">
    <citation type="submission" date="2007-11" db="EMBL/GenBank/DDBJ databases">
        <authorList>
            <person name="Fulton L."/>
            <person name="Clifton S."/>
            <person name="Fulton B."/>
            <person name="Xu J."/>
            <person name="Minx P."/>
            <person name="Pepin K.H."/>
            <person name="Johnson M."/>
            <person name="Thiruvilangam P."/>
            <person name="Bhonagiri V."/>
            <person name="Nash W.E."/>
            <person name="Mardis E.R."/>
            <person name="Wilson R.K."/>
        </authorList>
    </citation>
    <scope>NUCLEOTIDE SEQUENCE [LARGE SCALE GENOMIC DNA]</scope>
    <source>
        <strain evidence="4">DSM 17241</strain>
    </source>
</reference>
<protein>
    <submittedName>
        <fullName evidence="4">Type II/IV secretion system protein</fullName>
    </submittedName>
</protein>
<dbReference type="Gene3D" id="3.40.50.300">
    <property type="entry name" value="P-loop containing nucleotide triphosphate hydrolases"/>
    <property type="match status" value="1"/>
</dbReference>
<organism evidence="4 5">
    <name type="scientific">Anaerotruncus colihominis DSM 17241</name>
    <dbReference type="NCBI Taxonomy" id="445972"/>
    <lineage>
        <taxon>Bacteria</taxon>
        <taxon>Bacillati</taxon>
        <taxon>Bacillota</taxon>
        <taxon>Clostridia</taxon>
        <taxon>Eubacteriales</taxon>
        <taxon>Oscillospiraceae</taxon>
        <taxon>Anaerotruncus</taxon>
    </lineage>
</organism>
<proteinExistence type="inferred from homology"/>
<evidence type="ECO:0000259" key="3">
    <source>
        <dbReference type="Pfam" id="PF00437"/>
    </source>
</evidence>
<evidence type="ECO:0000313" key="4">
    <source>
        <dbReference type="EMBL" id="EDS09477.1"/>
    </source>
</evidence>
<sequence length="588" mass="64741">MFAPKASVEDSAVTHTATGPDGQKKELPLYFGPDWPVSSGTEQSRHGADTGGFRPADEPLHHVTADDETGGESDPADHVDMAEELPRRSLNTEPAGGHRARSLFFTPENEGQDFNTVLQDVQEYISGKYSALITEGGDEDAKAQIKRYITKYVQDRRIAVKGYSADQLVDALYTEMAEFGLLTKYIFGTGIEEININSWRDIEVLYATGETVKLEEHFDSPEHAVNVIRRMLHVSGMVLDNASPAVLGHLSKNIRIAVLKTPLVDEDVGVTASIRVVNPQNMQKEDFVKGGTATGPMLDFLAACLRYGVSVCVAGATGSGKTTVAGWLLTTIPDNKRIFTIENGSRELDLVREKDGRVCNSVIHTLTRESENAKQNIDQDMLLDMALRYHPDIICVGEMRSAEAYAAQEAARTGHGVLTTIHSNSSQATWRRMVTLCKRKHEMADDTLMDLVTEAFPIVVFAKQLEDKSRKIMEIMECEILPNGERRYNTLYHFKIEQNQLVDGKYRVKGRHEAVNPISESLRKRFIDNGMPQEVLTQLVGKKPAPSKNKSGSSPAKAGQTKSAPKARTTASKPPAKPKTSQEGGESA</sequence>
<evidence type="ECO:0000313" key="5">
    <source>
        <dbReference type="Proteomes" id="UP000003803"/>
    </source>
</evidence>
<feature type="domain" description="Bacterial type II secretion system protein E" evidence="3">
    <location>
        <begin position="253"/>
        <end position="445"/>
    </location>
</feature>
<evidence type="ECO:0000256" key="2">
    <source>
        <dbReference type="SAM" id="MobiDB-lite"/>
    </source>
</evidence>
<dbReference type="Pfam" id="PF00437">
    <property type="entry name" value="T2SSE"/>
    <property type="match status" value="1"/>
</dbReference>
<feature type="compositionally biased region" description="Basic and acidic residues" evidence="2">
    <location>
        <begin position="55"/>
        <end position="65"/>
    </location>
</feature>
<dbReference type="AlphaFoldDB" id="B0PFN9"/>
<feature type="region of interest" description="Disordered" evidence="2">
    <location>
        <begin position="1"/>
        <end position="78"/>
    </location>
</feature>
<dbReference type="SUPFAM" id="SSF52540">
    <property type="entry name" value="P-loop containing nucleoside triphosphate hydrolases"/>
    <property type="match status" value="1"/>
</dbReference>
<dbReference type="InterPro" id="IPR027417">
    <property type="entry name" value="P-loop_NTPase"/>
</dbReference>
<accession>B0PFN9</accession>
<dbReference type="InterPro" id="IPR050921">
    <property type="entry name" value="T4SS_GSP_E_ATPase"/>
</dbReference>
<reference evidence="4" key="2">
    <citation type="submission" date="2013-09" db="EMBL/GenBank/DDBJ databases">
        <title>Draft genome sequence of Anaerotruncus colihominis(DSM 17241).</title>
        <authorList>
            <person name="Sudarsanam P."/>
            <person name="Ley R."/>
            <person name="Guruge J."/>
            <person name="Turnbaugh P.J."/>
            <person name="Mahowald M."/>
            <person name="Liep D."/>
            <person name="Gordon J."/>
        </authorList>
    </citation>
    <scope>NUCLEOTIDE SEQUENCE</scope>
    <source>
        <strain evidence="4">DSM 17241</strain>
    </source>
</reference>
<comment type="caution">
    <text evidence="4">The sequence shown here is derived from an EMBL/GenBank/DDBJ whole genome shotgun (WGS) entry which is preliminary data.</text>
</comment>
<dbReference type="eggNOG" id="COG4962">
    <property type="taxonomic scope" value="Bacteria"/>
</dbReference>
<keyword evidence="5" id="KW-1185">Reference proteome</keyword>
<name>B0PFN9_9FIRM</name>
<dbReference type="HOGENOM" id="CLU_005379_7_0_9"/>
<dbReference type="InterPro" id="IPR001482">
    <property type="entry name" value="T2SS/T4SS_dom"/>
</dbReference>
<gene>
    <name evidence="4" type="ORF">ANACOL_03619</name>
</gene>
<feature type="compositionally biased region" description="Polar residues" evidence="2">
    <location>
        <begin position="579"/>
        <end position="588"/>
    </location>
</feature>
<feature type="region of interest" description="Disordered" evidence="2">
    <location>
        <begin position="540"/>
        <end position="588"/>
    </location>
</feature>
<dbReference type="GO" id="GO:0016887">
    <property type="term" value="F:ATP hydrolysis activity"/>
    <property type="evidence" value="ECO:0007669"/>
    <property type="project" value="InterPro"/>
</dbReference>
<dbReference type="Proteomes" id="UP000003803">
    <property type="component" value="Unassembled WGS sequence"/>
</dbReference>
<dbReference type="EMBL" id="ABGD02000027">
    <property type="protein sequence ID" value="EDS09477.1"/>
    <property type="molecule type" value="Genomic_DNA"/>
</dbReference>
<evidence type="ECO:0000256" key="1">
    <source>
        <dbReference type="ARBA" id="ARBA00006611"/>
    </source>
</evidence>
<dbReference type="PANTHER" id="PTHR30486:SF6">
    <property type="entry name" value="TYPE IV PILUS RETRACTATION ATPASE PILT"/>
    <property type="match status" value="1"/>
</dbReference>